<dbReference type="PANTHER" id="PTHR11537:SF254">
    <property type="entry name" value="POTASSIUM VOLTAGE-GATED CHANNEL PROTEIN SHAB"/>
    <property type="match status" value="1"/>
</dbReference>
<accession>A0A430F9B7</accession>
<evidence type="ECO:0000256" key="6">
    <source>
        <dbReference type="ARBA" id="ARBA00023136"/>
    </source>
</evidence>
<evidence type="ECO:0000313" key="11">
    <source>
        <dbReference type="Proteomes" id="UP000288607"/>
    </source>
</evidence>
<evidence type="ECO:0000256" key="1">
    <source>
        <dbReference type="ARBA" id="ARBA00004141"/>
    </source>
</evidence>
<dbReference type="Gene3D" id="1.20.120.350">
    <property type="entry name" value="Voltage-gated potassium channels. Chain C"/>
    <property type="match status" value="1"/>
</dbReference>
<keyword evidence="3 8" id="KW-0812">Transmembrane</keyword>
<dbReference type="SUPFAM" id="SSF81324">
    <property type="entry name" value="Voltage-gated potassium channels"/>
    <property type="match status" value="1"/>
</dbReference>
<evidence type="ECO:0000256" key="4">
    <source>
        <dbReference type="ARBA" id="ARBA00022989"/>
    </source>
</evidence>
<feature type="transmembrane region" description="Helical" evidence="8">
    <location>
        <begin position="44"/>
        <end position="62"/>
    </location>
</feature>
<dbReference type="InterPro" id="IPR028325">
    <property type="entry name" value="VG_K_chnl"/>
</dbReference>
<proteinExistence type="predicted"/>
<comment type="caution">
    <text evidence="10">The sequence shown here is derived from an EMBL/GenBank/DDBJ whole genome shotgun (WGS) entry which is preliminary data.</text>
</comment>
<keyword evidence="11" id="KW-1185">Reference proteome</keyword>
<keyword evidence="4 8" id="KW-1133">Transmembrane helix</keyword>
<evidence type="ECO:0000256" key="3">
    <source>
        <dbReference type="ARBA" id="ARBA00022692"/>
    </source>
</evidence>
<name>A0A430F9B7_9BIFI</name>
<dbReference type="PRINTS" id="PR00169">
    <property type="entry name" value="KCHANNEL"/>
</dbReference>
<feature type="domain" description="Potassium channel" evidence="9">
    <location>
        <begin position="151"/>
        <end position="229"/>
    </location>
</feature>
<dbReference type="InterPro" id="IPR013099">
    <property type="entry name" value="K_chnl_dom"/>
</dbReference>
<dbReference type="Gene3D" id="1.10.287.70">
    <property type="match status" value="1"/>
</dbReference>
<dbReference type="Gene3D" id="1.20.5.110">
    <property type="match status" value="1"/>
</dbReference>
<keyword evidence="5" id="KW-0406">Ion transport</keyword>
<dbReference type="GO" id="GO:0001508">
    <property type="term" value="P:action potential"/>
    <property type="evidence" value="ECO:0007669"/>
    <property type="project" value="TreeGrafter"/>
</dbReference>
<dbReference type="GO" id="GO:0005249">
    <property type="term" value="F:voltage-gated potassium channel activity"/>
    <property type="evidence" value="ECO:0007669"/>
    <property type="project" value="InterPro"/>
</dbReference>
<gene>
    <name evidence="10" type="ORF">D2E23_2117</name>
</gene>
<feature type="transmembrane region" description="Helical" evidence="8">
    <location>
        <begin position="142"/>
        <end position="162"/>
    </location>
</feature>
<dbReference type="GO" id="GO:0008076">
    <property type="term" value="C:voltage-gated potassium channel complex"/>
    <property type="evidence" value="ECO:0007669"/>
    <property type="project" value="InterPro"/>
</dbReference>
<keyword evidence="2" id="KW-0813">Transport</keyword>
<dbReference type="PANTHER" id="PTHR11537">
    <property type="entry name" value="VOLTAGE-GATED POTASSIUM CHANNEL"/>
    <property type="match status" value="1"/>
</dbReference>
<dbReference type="EMBL" id="QXGJ01000016">
    <property type="protein sequence ID" value="RSX49424.1"/>
    <property type="molecule type" value="Genomic_DNA"/>
</dbReference>
<feature type="transmembrane region" description="Helical" evidence="8">
    <location>
        <begin position="204"/>
        <end position="228"/>
    </location>
</feature>
<keyword evidence="7" id="KW-0407">Ion channel</keyword>
<reference evidence="10 11" key="1">
    <citation type="submission" date="2018-09" db="EMBL/GenBank/DDBJ databases">
        <title>Characterization of the phylogenetic diversity of five novel species belonging to the genus Bifidobacterium.</title>
        <authorList>
            <person name="Lugli G.A."/>
            <person name="Duranti S."/>
            <person name="Milani C."/>
        </authorList>
    </citation>
    <scope>NUCLEOTIDE SEQUENCE [LARGE SCALE GENOMIC DNA]</scope>
    <source>
        <strain evidence="10 11">2028B</strain>
    </source>
</reference>
<evidence type="ECO:0000256" key="7">
    <source>
        <dbReference type="ARBA" id="ARBA00023303"/>
    </source>
</evidence>
<evidence type="ECO:0000259" key="9">
    <source>
        <dbReference type="Pfam" id="PF07885"/>
    </source>
</evidence>
<feature type="transmembrane region" description="Helical" evidence="8">
    <location>
        <begin position="74"/>
        <end position="93"/>
    </location>
</feature>
<comment type="subcellular location">
    <subcellularLocation>
        <location evidence="1">Membrane</location>
        <topology evidence="1">Multi-pass membrane protein</topology>
    </subcellularLocation>
</comment>
<evidence type="ECO:0000256" key="8">
    <source>
        <dbReference type="SAM" id="Phobius"/>
    </source>
</evidence>
<dbReference type="Pfam" id="PF07885">
    <property type="entry name" value="Ion_trans_2"/>
    <property type="match status" value="1"/>
</dbReference>
<keyword evidence="6 8" id="KW-0472">Membrane</keyword>
<evidence type="ECO:0000256" key="5">
    <source>
        <dbReference type="ARBA" id="ARBA00023065"/>
    </source>
</evidence>
<dbReference type="Proteomes" id="UP000288607">
    <property type="component" value="Unassembled WGS sequence"/>
</dbReference>
<dbReference type="InterPro" id="IPR027359">
    <property type="entry name" value="Volt_channel_dom_sf"/>
</dbReference>
<evidence type="ECO:0000256" key="2">
    <source>
        <dbReference type="ARBA" id="ARBA00022448"/>
    </source>
</evidence>
<evidence type="ECO:0000313" key="10">
    <source>
        <dbReference type="EMBL" id="RSX49424.1"/>
    </source>
</evidence>
<dbReference type="AlphaFoldDB" id="A0A430F9B7"/>
<organism evidence="10 11">
    <name type="scientific">Bifidobacterium callimiconis</name>
    <dbReference type="NCBI Taxonomy" id="2306973"/>
    <lineage>
        <taxon>Bacteria</taxon>
        <taxon>Bacillati</taxon>
        <taxon>Actinomycetota</taxon>
        <taxon>Actinomycetes</taxon>
        <taxon>Bifidobacteriales</taxon>
        <taxon>Bifidobacteriaceae</taxon>
        <taxon>Bifidobacterium</taxon>
    </lineage>
</organism>
<sequence length="304" mass="34123">MNGTEPTKVSNIMPKIHEIHAPEPNAPKHHTRLTLDQWRKWTEWPMTGAAVVFLVVYSYQVLARPASTIVTETIMNVIWVMFATDYIVSLILSDNRQFWFFRHLFDLATVVLPMLRPLRLLRLFMVLKVLNRTSGLALRGRIAIYVVGAVTMMIYVGALAVYDVEQYAPTRQIDDFGDAVWWAFVTVTTVGYGDYAPTTWQGRLVAAALMLGGITLIGVVSAMVASWIMERVQVGDQKAFTKTFEAQMSRELDEDAQESATRDANLEAKIDALSAQLAQLIAERDTNAVHDSSADALTKRPDRT</sequence>
<protein>
    <submittedName>
        <fullName evidence="10">Potassium transport protein</fullName>
    </submittedName>
</protein>